<organism evidence="1 2">
    <name type="scientific">Fictibacillus fluitans</name>
    <dbReference type="NCBI Taxonomy" id="3058422"/>
    <lineage>
        <taxon>Bacteria</taxon>
        <taxon>Bacillati</taxon>
        <taxon>Bacillota</taxon>
        <taxon>Bacilli</taxon>
        <taxon>Bacillales</taxon>
        <taxon>Fictibacillaceae</taxon>
        <taxon>Fictibacillus</taxon>
    </lineage>
</organism>
<reference evidence="1" key="1">
    <citation type="submission" date="2023-07" db="EMBL/GenBank/DDBJ databases">
        <title>Fictibacillus sp. isolated from freshwater pond.</title>
        <authorList>
            <person name="Kirdat K."/>
            <person name="Bhat A."/>
            <person name="Mourya A."/>
            <person name="Yadav A."/>
        </authorList>
    </citation>
    <scope>NUCLEOTIDE SEQUENCE</scope>
    <source>
        <strain evidence="1">NE201</strain>
    </source>
</reference>
<comment type="caution">
    <text evidence="1">The sequence shown here is derived from an EMBL/GenBank/DDBJ whole genome shotgun (WGS) entry which is preliminary data.</text>
</comment>
<proteinExistence type="predicted"/>
<dbReference type="InterPro" id="IPR004027">
    <property type="entry name" value="SEC_C_motif"/>
</dbReference>
<dbReference type="Pfam" id="PF02810">
    <property type="entry name" value="SEC-C"/>
    <property type="match status" value="1"/>
</dbReference>
<evidence type="ECO:0000313" key="2">
    <source>
        <dbReference type="Proteomes" id="UP001172721"/>
    </source>
</evidence>
<keyword evidence="2" id="KW-1185">Reference proteome</keyword>
<accession>A0ABT8HTL9</accession>
<dbReference type="RefSeq" id="WP_301164826.1">
    <property type="nucleotide sequence ID" value="NZ_JAUHTR010000001.1"/>
</dbReference>
<gene>
    <name evidence="1" type="ORF">QYB97_05005</name>
</gene>
<dbReference type="Proteomes" id="UP001172721">
    <property type="component" value="Unassembled WGS sequence"/>
</dbReference>
<dbReference type="Gene3D" id="3.10.450.50">
    <property type="match status" value="1"/>
</dbReference>
<name>A0ABT8HTL9_9BACL</name>
<sequence length="311" mass="35589">MSKVRRNDPCPCGSGKKYKHCCQRSMTTTRMNQMVEISRHLEGLAKFAFDNFHEVMGKQTRNFIQKYNIDDKQVETYANLMVCWLIFHSAVQDGKAPIELYLQEQKEAPQVYDVLKEWKNTNPSLYTVESKSSRIVYTLKDYFTHQEYTVEIHSEILPEVQSVLAGSLISTGEQHEFYIDYAKIAGSASDLIMKIQTYQSEQLTMKDDFPAILHLLMSSKPADPVNDLVLGALKHTASADIYEKAVPLWGLWNSSQKLTIRKEELFAAALHYYVSKHLFEENTSQAETAAMYAVSASSLSAKYRQLKNIIQ</sequence>
<evidence type="ECO:0000313" key="1">
    <source>
        <dbReference type="EMBL" id="MDN4523820.1"/>
    </source>
</evidence>
<protein>
    <submittedName>
        <fullName evidence="1">SEC-C domain-containing protein</fullName>
    </submittedName>
</protein>
<dbReference type="SUPFAM" id="SSF103642">
    <property type="entry name" value="Sec-C motif"/>
    <property type="match status" value="1"/>
</dbReference>
<dbReference type="EMBL" id="JAUHTR010000001">
    <property type="protein sequence ID" value="MDN4523820.1"/>
    <property type="molecule type" value="Genomic_DNA"/>
</dbReference>